<sequence>MVVINETIDNDLVHISNLLNVMDLDAMYIFSINFDDSIQFEVFELEHRSNVKYIEVGLRFFIENYLENPNNEDFWPYNLKTLYILRGGNYSDLQELFTTIQNTKVRIVRGSSQKSHVVSPVDFRLSCYSLILCKMSYKKFNSYNSFNSMQKDRYLPTYS</sequence>
<dbReference type="EMBL" id="MT010922">
    <property type="protein sequence ID" value="QJQ35301.1"/>
    <property type="molecule type" value="Genomic_DNA"/>
</dbReference>
<geneLocation type="mitochondrion" evidence="1"/>
<gene>
    <name evidence="1" type="primary">orf159</name>
</gene>
<keyword evidence="1" id="KW-0496">Mitochondrion</keyword>
<reference evidence="1" key="2">
    <citation type="submission" date="2020-01" db="EMBL/GenBank/DDBJ databases">
        <authorList>
            <person name="Brankovics B."/>
            <person name="Van Diepeningen A.D."/>
            <person name="De Hoog G.S."/>
            <person name="Van Der Lee T.A.J."/>
            <person name="Waalwijk C."/>
        </authorList>
    </citation>
    <scope>NUCLEOTIDE SEQUENCE</scope>
    <source>
        <strain evidence="1">CBS 125178</strain>
    </source>
</reference>
<dbReference type="AlphaFoldDB" id="A0A6M4B1D5"/>
<organism evidence="1">
    <name type="scientific">Fusarium ficicrescens</name>
    <dbReference type="NCBI Taxonomy" id="1688603"/>
    <lineage>
        <taxon>Eukaryota</taxon>
        <taxon>Fungi</taxon>
        <taxon>Dikarya</taxon>
        <taxon>Ascomycota</taxon>
        <taxon>Pezizomycotina</taxon>
        <taxon>Sordariomycetes</taxon>
        <taxon>Hypocreomycetidae</taxon>
        <taxon>Hypocreales</taxon>
        <taxon>Nectriaceae</taxon>
        <taxon>Fusarium</taxon>
        <taxon>Fusarium fujikuroi species complex</taxon>
    </lineage>
</organism>
<evidence type="ECO:0000313" key="1">
    <source>
        <dbReference type="EMBL" id="QJQ35301.1"/>
    </source>
</evidence>
<proteinExistence type="predicted"/>
<accession>A0A6M4B1D5</accession>
<reference evidence="1" key="1">
    <citation type="journal article" date="2020" name="Front. Microbiol.">
        <title>Detecting Introgression Between Members of the Fusarium fujikuroi and F. oxysporum Species Complexes by Comparative Mitogenomics.</title>
        <authorList>
            <person name="Brankovics B."/>
            <person name="van Diepeningen A.D."/>
            <person name="de Hoog G.S."/>
            <person name="van der Lee T.A.J."/>
            <person name="Waalwijk C."/>
        </authorList>
    </citation>
    <scope>NUCLEOTIDE SEQUENCE</scope>
    <source>
        <strain evidence="1">CBS 125178</strain>
    </source>
</reference>
<name>A0A6M4B1D5_9HYPO</name>
<protein>
    <submittedName>
        <fullName evidence="1">Uncharacterized protein</fullName>
    </submittedName>
</protein>